<proteinExistence type="predicted"/>
<feature type="compositionally biased region" description="Low complexity" evidence="1">
    <location>
        <begin position="100"/>
        <end position="124"/>
    </location>
</feature>
<accession>A0AAW8FQJ3</accession>
<feature type="compositionally biased region" description="Pro residues" evidence="1">
    <location>
        <begin position="267"/>
        <end position="289"/>
    </location>
</feature>
<gene>
    <name evidence="2" type="ORF">QFZ22_007808</name>
</gene>
<feature type="compositionally biased region" description="Low complexity" evidence="1">
    <location>
        <begin position="238"/>
        <end position="247"/>
    </location>
</feature>
<comment type="caution">
    <text evidence="2">The sequence shown here is derived from an EMBL/GenBank/DDBJ whole genome shotgun (WGS) entry which is preliminary data.</text>
</comment>
<protein>
    <submittedName>
        <fullName evidence="2">Uncharacterized protein</fullName>
    </submittedName>
</protein>
<evidence type="ECO:0000313" key="3">
    <source>
        <dbReference type="Proteomes" id="UP001234216"/>
    </source>
</evidence>
<feature type="compositionally biased region" description="Basic residues" evidence="1">
    <location>
        <begin position="205"/>
        <end position="216"/>
    </location>
</feature>
<reference evidence="2" key="1">
    <citation type="submission" date="2023-07" db="EMBL/GenBank/DDBJ databases">
        <title>Comparative genomics of wheat-associated soil bacteria to identify genetic determinants of phenazine resistance.</title>
        <authorList>
            <person name="Mouncey N."/>
        </authorList>
    </citation>
    <scope>NUCLEOTIDE SEQUENCE</scope>
    <source>
        <strain evidence="2">V4I22</strain>
    </source>
</reference>
<organism evidence="2 3">
    <name type="scientific">Streptomyces canus</name>
    <dbReference type="NCBI Taxonomy" id="58343"/>
    <lineage>
        <taxon>Bacteria</taxon>
        <taxon>Bacillati</taxon>
        <taxon>Actinomycetota</taxon>
        <taxon>Actinomycetes</taxon>
        <taxon>Kitasatosporales</taxon>
        <taxon>Streptomycetaceae</taxon>
        <taxon>Streptomyces</taxon>
        <taxon>Streptomyces aurantiacus group</taxon>
    </lineage>
</organism>
<evidence type="ECO:0000313" key="2">
    <source>
        <dbReference type="EMBL" id="MDQ0911823.1"/>
    </source>
</evidence>
<dbReference type="Proteomes" id="UP001234216">
    <property type="component" value="Unassembled WGS sequence"/>
</dbReference>
<name>A0AAW8FQJ3_9ACTN</name>
<feature type="compositionally biased region" description="Basic residues" evidence="1">
    <location>
        <begin position="226"/>
        <end position="237"/>
    </location>
</feature>
<dbReference type="EMBL" id="JAUSZV010000005">
    <property type="protein sequence ID" value="MDQ0911823.1"/>
    <property type="molecule type" value="Genomic_DNA"/>
</dbReference>
<feature type="region of interest" description="Disordered" evidence="1">
    <location>
        <begin position="94"/>
        <end position="297"/>
    </location>
</feature>
<evidence type="ECO:0000256" key="1">
    <source>
        <dbReference type="SAM" id="MobiDB-lite"/>
    </source>
</evidence>
<dbReference type="AlphaFoldDB" id="A0AAW8FQJ3"/>
<sequence length="297" mass="32455">MIGRPARYTHCTELNEAGEFRARLPLGDPRIGVHRPRELTEPGRAALYVERDGVLVRGGVIRTVKYTSADQHLELGAAGFPSCFDHRRDLPAGFDPALVTSPSPTTTSSPSPRRTPAATSGSAPSPRPAPGSPAPWSTPAATIKSTGEALREPAGLADGPDFLFGMAHGSGGRPVRRLRVGTPRLGRQGTPHVCPRRAEREQPPRRGRRGPRHRTPAHRDRGPLRPSRRRGPRRRLRPLVLPELTVRADTGTRTRLHALEPHSARRPPAPSRPPRPSTSPRNPPRPAHPGPNSRFRR</sequence>